<gene>
    <name evidence="2" type="ORF">ENS19_04995</name>
</gene>
<evidence type="ECO:0000256" key="1">
    <source>
        <dbReference type="SAM" id="Phobius"/>
    </source>
</evidence>
<organism evidence="2">
    <name type="scientific">Candidatus Methanomethylicus mesodigestus</name>
    <dbReference type="NCBI Taxonomy" id="1867258"/>
    <lineage>
        <taxon>Archaea</taxon>
        <taxon>Thermoproteota</taxon>
        <taxon>Methanosuratincolia</taxon>
        <taxon>Candidatus Methanomethylicales</taxon>
        <taxon>Candidatus Methanomethylicaceae</taxon>
        <taxon>Candidatus Methanomethylicus</taxon>
    </lineage>
</organism>
<keyword evidence="1" id="KW-0812">Transmembrane</keyword>
<keyword evidence="1" id="KW-1133">Transmembrane helix</keyword>
<feature type="transmembrane region" description="Helical" evidence="1">
    <location>
        <begin position="43"/>
        <end position="66"/>
    </location>
</feature>
<name>A0A7C3ESC5_9CREN</name>
<accession>A0A7C3ESC5</accession>
<keyword evidence="1" id="KW-0472">Membrane</keyword>
<evidence type="ECO:0000313" key="2">
    <source>
        <dbReference type="EMBL" id="HFK20624.1"/>
    </source>
</evidence>
<protein>
    <submittedName>
        <fullName evidence="2">Uncharacterized protein</fullName>
    </submittedName>
</protein>
<dbReference type="EMBL" id="DSTX01000007">
    <property type="protein sequence ID" value="HFK20624.1"/>
    <property type="molecule type" value="Genomic_DNA"/>
</dbReference>
<reference evidence="2" key="1">
    <citation type="journal article" date="2020" name="mSystems">
        <title>Genome- and Community-Level Interaction Insights into Carbon Utilization and Element Cycling Functions of Hydrothermarchaeota in Hydrothermal Sediment.</title>
        <authorList>
            <person name="Zhou Z."/>
            <person name="Liu Y."/>
            <person name="Xu W."/>
            <person name="Pan J."/>
            <person name="Luo Z.H."/>
            <person name="Li M."/>
        </authorList>
    </citation>
    <scope>NUCLEOTIDE SEQUENCE [LARGE SCALE GENOMIC DNA]</scope>
    <source>
        <strain evidence="2">SpSt-468</strain>
    </source>
</reference>
<proteinExistence type="predicted"/>
<dbReference type="AlphaFoldDB" id="A0A7C3ESC5"/>
<sequence length="70" mass="7470">METFLLIVIAILVLYIAYLQFRLSLNSPQTVVVVPSTADQESGMGCATIALMVVLAVIVLALLGMLPSFS</sequence>
<comment type="caution">
    <text evidence="2">The sequence shown here is derived from an EMBL/GenBank/DDBJ whole genome shotgun (WGS) entry which is preliminary data.</text>
</comment>